<dbReference type="Gene3D" id="1.10.3210.10">
    <property type="entry name" value="Hypothetical protein af1432"/>
    <property type="match status" value="1"/>
</dbReference>
<gene>
    <name evidence="2" type="ORF">K8V30_00070</name>
</gene>
<dbReference type="SMART" id="SM00471">
    <property type="entry name" value="HDc"/>
    <property type="match status" value="1"/>
</dbReference>
<proteinExistence type="predicted"/>
<evidence type="ECO:0000313" key="3">
    <source>
        <dbReference type="Proteomes" id="UP000700212"/>
    </source>
</evidence>
<dbReference type="PANTHER" id="PTHR46246:SF1">
    <property type="entry name" value="GUANOSINE-3',5'-BIS(DIPHOSPHATE) 3'-PYROPHOSPHOHYDROLASE MESH1"/>
    <property type="match status" value="1"/>
</dbReference>
<name>A0A921NAI9_9BACL</name>
<dbReference type="GO" id="GO:0008893">
    <property type="term" value="F:guanosine-3',5'-bis(diphosphate) 3'-diphosphatase activity"/>
    <property type="evidence" value="ECO:0007669"/>
    <property type="project" value="TreeGrafter"/>
</dbReference>
<organism evidence="2 3">
    <name type="scientific">Metalysinibacillus jejuensis</name>
    <dbReference type="NCBI Taxonomy" id="914327"/>
    <lineage>
        <taxon>Bacteria</taxon>
        <taxon>Bacillati</taxon>
        <taxon>Bacillota</taxon>
        <taxon>Bacilli</taxon>
        <taxon>Bacillales</taxon>
        <taxon>Caryophanaceae</taxon>
        <taxon>Metalysinibacillus</taxon>
    </lineage>
</organism>
<feature type="domain" description="HD/PDEase" evidence="1">
    <location>
        <begin position="21"/>
        <end position="133"/>
    </location>
</feature>
<comment type="caution">
    <text evidence="2">The sequence shown here is derived from an EMBL/GenBank/DDBJ whole genome shotgun (WGS) entry which is preliminary data.</text>
</comment>
<evidence type="ECO:0000259" key="1">
    <source>
        <dbReference type="SMART" id="SM00471"/>
    </source>
</evidence>
<sequence length="182" mass="20415">MINRAITFATVSHANQTRKGTNIPYILHCLEAGVIAASLATEDGRVNSDVVCAAILHDTMEDAYVSYATLKEVFNETIADLVQSQSEDKTKSWRERKQATIDFLQANTNKSVEIATLADKLSNMRAIASDYEQQGEALWDRFNADKASQHWYYSAIASSLTQLSETKPYQEYCALVEQTFQM</sequence>
<dbReference type="AlphaFoldDB" id="A0A921NAI9"/>
<reference evidence="2" key="1">
    <citation type="journal article" date="2021" name="PeerJ">
        <title>Extensive microbial diversity within the chicken gut microbiome revealed by metagenomics and culture.</title>
        <authorList>
            <person name="Gilroy R."/>
            <person name="Ravi A."/>
            <person name="Getino M."/>
            <person name="Pursley I."/>
            <person name="Horton D.L."/>
            <person name="Alikhan N.F."/>
            <person name="Baker D."/>
            <person name="Gharbi K."/>
            <person name="Hall N."/>
            <person name="Watson M."/>
            <person name="Adriaenssens E.M."/>
            <person name="Foster-Nyarko E."/>
            <person name="Jarju S."/>
            <person name="Secka A."/>
            <person name="Antonio M."/>
            <person name="Oren A."/>
            <person name="Chaudhuri R.R."/>
            <person name="La Ragione R."/>
            <person name="Hildebrand F."/>
            <person name="Pallen M.J."/>
        </authorList>
    </citation>
    <scope>NUCLEOTIDE SEQUENCE</scope>
    <source>
        <strain evidence="2">CHK160-4876</strain>
    </source>
</reference>
<dbReference type="InterPro" id="IPR003607">
    <property type="entry name" value="HD/PDEase_dom"/>
</dbReference>
<dbReference type="InterPro" id="IPR052194">
    <property type="entry name" value="MESH1"/>
</dbReference>
<dbReference type="Proteomes" id="UP000700212">
    <property type="component" value="Unassembled WGS sequence"/>
</dbReference>
<evidence type="ECO:0000313" key="2">
    <source>
        <dbReference type="EMBL" id="HJH10088.1"/>
    </source>
</evidence>
<dbReference type="Pfam" id="PF13328">
    <property type="entry name" value="HD_4"/>
    <property type="match status" value="1"/>
</dbReference>
<dbReference type="CDD" id="cd00077">
    <property type="entry name" value="HDc"/>
    <property type="match status" value="1"/>
</dbReference>
<dbReference type="EMBL" id="DYTV01000003">
    <property type="protein sequence ID" value="HJH10088.1"/>
    <property type="molecule type" value="Genomic_DNA"/>
</dbReference>
<protein>
    <submittedName>
        <fullName evidence="2">HD domain-containing protein</fullName>
    </submittedName>
</protein>
<accession>A0A921NAI9</accession>
<dbReference type="SUPFAM" id="SSF109604">
    <property type="entry name" value="HD-domain/PDEase-like"/>
    <property type="match status" value="1"/>
</dbReference>
<dbReference type="PANTHER" id="PTHR46246">
    <property type="entry name" value="GUANOSINE-3',5'-BIS(DIPHOSPHATE) 3'-PYROPHOSPHOHYDROLASE MESH1"/>
    <property type="match status" value="1"/>
</dbReference>
<reference evidence="2" key="2">
    <citation type="submission" date="2021-09" db="EMBL/GenBank/DDBJ databases">
        <authorList>
            <person name="Gilroy R."/>
        </authorList>
    </citation>
    <scope>NUCLEOTIDE SEQUENCE</scope>
    <source>
        <strain evidence="2">CHK160-4876</strain>
    </source>
</reference>